<dbReference type="EMBL" id="SACY01000002">
    <property type="protein sequence ID" value="RVU26014.1"/>
    <property type="molecule type" value="Genomic_DNA"/>
</dbReference>
<dbReference type="GO" id="GO:0006352">
    <property type="term" value="P:DNA-templated transcription initiation"/>
    <property type="evidence" value="ECO:0007669"/>
    <property type="project" value="InterPro"/>
</dbReference>
<keyword evidence="3" id="KW-0731">Sigma factor</keyword>
<dbReference type="SUPFAM" id="SSF88659">
    <property type="entry name" value="Sigma3 and sigma4 domains of RNA polymerase sigma factors"/>
    <property type="match status" value="1"/>
</dbReference>
<evidence type="ECO:0000259" key="6">
    <source>
        <dbReference type="Pfam" id="PF08281"/>
    </source>
</evidence>
<dbReference type="NCBIfam" id="TIGR02937">
    <property type="entry name" value="sigma70-ECF"/>
    <property type="match status" value="1"/>
</dbReference>
<organism evidence="7 8">
    <name type="scientific">Sandaracinomonas limnophila</name>
    <dbReference type="NCBI Taxonomy" id="1862386"/>
    <lineage>
        <taxon>Bacteria</taxon>
        <taxon>Pseudomonadati</taxon>
        <taxon>Bacteroidota</taxon>
        <taxon>Cytophagia</taxon>
        <taxon>Cytophagales</taxon>
        <taxon>Flectobacillaceae</taxon>
        <taxon>Sandaracinomonas</taxon>
    </lineage>
</organism>
<dbReference type="InterPro" id="IPR039425">
    <property type="entry name" value="RNA_pol_sigma-70-like"/>
</dbReference>
<evidence type="ECO:0000256" key="1">
    <source>
        <dbReference type="ARBA" id="ARBA00010641"/>
    </source>
</evidence>
<dbReference type="Gene3D" id="1.10.10.10">
    <property type="entry name" value="Winged helix-like DNA-binding domain superfamily/Winged helix DNA-binding domain"/>
    <property type="match status" value="1"/>
</dbReference>
<evidence type="ECO:0000256" key="4">
    <source>
        <dbReference type="ARBA" id="ARBA00023163"/>
    </source>
</evidence>
<dbReference type="GO" id="GO:0003677">
    <property type="term" value="F:DNA binding"/>
    <property type="evidence" value="ECO:0007669"/>
    <property type="project" value="InterPro"/>
</dbReference>
<dbReference type="InterPro" id="IPR013249">
    <property type="entry name" value="RNA_pol_sigma70_r4_t2"/>
</dbReference>
<keyword evidence="4" id="KW-0804">Transcription</keyword>
<dbReference type="InterPro" id="IPR007627">
    <property type="entry name" value="RNA_pol_sigma70_r2"/>
</dbReference>
<dbReference type="PANTHER" id="PTHR43133:SF46">
    <property type="entry name" value="RNA POLYMERASE SIGMA-70 FACTOR ECF SUBFAMILY"/>
    <property type="match status" value="1"/>
</dbReference>
<comment type="caution">
    <text evidence="7">The sequence shown here is derived from an EMBL/GenBank/DDBJ whole genome shotgun (WGS) entry which is preliminary data.</text>
</comment>
<dbReference type="InterPro" id="IPR014284">
    <property type="entry name" value="RNA_pol_sigma-70_dom"/>
</dbReference>
<feature type="domain" description="RNA polymerase sigma-70 region 2" evidence="5">
    <location>
        <begin position="48"/>
        <end position="114"/>
    </location>
</feature>
<dbReference type="SUPFAM" id="SSF88946">
    <property type="entry name" value="Sigma2 domain of RNA polymerase sigma factors"/>
    <property type="match status" value="1"/>
</dbReference>
<name>A0A437PUS8_9BACT</name>
<dbReference type="Pfam" id="PF08281">
    <property type="entry name" value="Sigma70_r4_2"/>
    <property type="match status" value="1"/>
</dbReference>
<feature type="domain" description="RNA polymerase sigma factor 70 region 4 type 2" evidence="6">
    <location>
        <begin position="139"/>
        <end position="190"/>
    </location>
</feature>
<dbReference type="InterPro" id="IPR013324">
    <property type="entry name" value="RNA_pol_sigma_r3/r4-like"/>
</dbReference>
<gene>
    <name evidence="7" type="ORF">EOJ36_05665</name>
</gene>
<dbReference type="Pfam" id="PF04542">
    <property type="entry name" value="Sigma70_r2"/>
    <property type="match status" value="1"/>
</dbReference>
<keyword evidence="8" id="KW-1185">Reference proteome</keyword>
<evidence type="ECO:0000256" key="3">
    <source>
        <dbReference type="ARBA" id="ARBA00023082"/>
    </source>
</evidence>
<dbReference type="CDD" id="cd06171">
    <property type="entry name" value="Sigma70_r4"/>
    <property type="match status" value="1"/>
</dbReference>
<dbReference type="Proteomes" id="UP000282832">
    <property type="component" value="Unassembled WGS sequence"/>
</dbReference>
<dbReference type="InterPro" id="IPR013325">
    <property type="entry name" value="RNA_pol_sigma_r2"/>
</dbReference>
<dbReference type="AlphaFoldDB" id="A0A437PUS8"/>
<reference evidence="7 8" key="1">
    <citation type="submission" date="2019-01" db="EMBL/GenBank/DDBJ databases">
        <authorList>
            <person name="Chen W.-M."/>
        </authorList>
    </citation>
    <scope>NUCLEOTIDE SEQUENCE [LARGE SCALE GENOMIC DNA]</scope>
    <source>
        <strain evidence="7 8">FSY-15</strain>
    </source>
</reference>
<evidence type="ECO:0000259" key="5">
    <source>
        <dbReference type="Pfam" id="PF04542"/>
    </source>
</evidence>
<evidence type="ECO:0000313" key="8">
    <source>
        <dbReference type="Proteomes" id="UP000282832"/>
    </source>
</evidence>
<sequence length="200" mass="23154">MGCNLFSSNCILYLLFHQFLITLKFNYSQESDLLNACKKGDSKAQNELFKKYAGKMLSVCKRYVGEMMEAEEVLMEGFMIVFAKISDFKEAGSLEGWIRRIMVNESLMHIRKRKMIWVELEDKIEVSDPEAVLFELEAEEIFRMISNLPDGFRTVFNLYAIEGYSHQEIAEMLGISVGTSKSQLSRARVLLQKNILNYEK</sequence>
<evidence type="ECO:0000256" key="2">
    <source>
        <dbReference type="ARBA" id="ARBA00023015"/>
    </source>
</evidence>
<protein>
    <submittedName>
        <fullName evidence="7">RNA polymerase sigma factor</fullName>
    </submittedName>
</protein>
<proteinExistence type="inferred from homology"/>
<dbReference type="InterPro" id="IPR036388">
    <property type="entry name" value="WH-like_DNA-bd_sf"/>
</dbReference>
<evidence type="ECO:0000313" key="7">
    <source>
        <dbReference type="EMBL" id="RVU26014.1"/>
    </source>
</evidence>
<dbReference type="GO" id="GO:0016987">
    <property type="term" value="F:sigma factor activity"/>
    <property type="evidence" value="ECO:0007669"/>
    <property type="project" value="UniProtKB-KW"/>
</dbReference>
<comment type="similarity">
    <text evidence="1">Belongs to the sigma-70 factor family. ECF subfamily.</text>
</comment>
<dbReference type="Gene3D" id="1.10.1740.10">
    <property type="match status" value="1"/>
</dbReference>
<dbReference type="OrthoDB" id="941544at2"/>
<keyword evidence="2" id="KW-0805">Transcription regulation</keyword>
<dbReference type="PANTHER" id="PTHR43133">
    <property type="entry name" value="RNA POLYMERASE ECF-TYPE SIGMA FACTO"/>
    <property type="match status" value="1"/>
</dbReference>
<accession>A0A437PUS8</accession>